<name>A0A9R1CQ26_9EURY</name>
<evidence type="ECO:0000259" key="4">
    <source>
        <dbReference type="Pfam" id="PF00389"/>
    </source>
</evidence>
<dbReference type="Gene3D" id="3.40.50.720">
    <property type="entry name" value="NAD(P)-binding Rossmann-like Domain"/>
    <property type="match status" value="2"/>
</dbReference>
<evidence type="ECO:0000256" key="3">
    <source>
        <dbReference type="RuleBase" id="RU003719"/>
    </source>
</evidence>
<feature type="domain" description="D-isomer specific 2-hydroxyacid dehydrogenase catalytic" evidence="4">
    <location>
        <begin position="7"/>
        <end position="326"/>
    </location>
</feature>
<dbReference type="GO" id="GO:0016618">
    <property type="term" value="F:hydroxypyruvate reductase [NAD(P)H] activity"/>
    <property type="evidence" value="ECO:0007669"/>
    <property type="project" value="TreeGrafter"/>
</dbReference>
<feature type="domain" description="D-isomer specific 2-hydroxyacid dehydrogenase NAD-binding" evidence="5">
    <location>
        <begin position="114"/>
        <end position="298"/>
    </location>
</feature>
<reference evidence="6" key="1">
    <citation type="journal article" date="2023" name="Front. Microbiol.">
        <title>Genomic-based phylogenetic and metabolic analyses of the genus Natronomonas, and description of Natronomonas aquatica sp. nov.</title>
        <authorList>
            <person name="Garcia-Roldan A."/>
            <person name="Duran-Viseras A."/>
            <person name="de la Haba R.R."/>
            <person name="Corral P."/>
            <person name="Sanchez-Porro C."/>
            <person name="Ventosa A."/>
        </authorList>
    </citation>
    <scope>NUCLEOTIDE SEQUENCE</scope>
    <source>
        <strain evidence="6">F2-12</strain>
    </source>
</reference>
<dbReference type="AlphaFoldDB" id="A0A9R1CQ26"/>
<protein>
    <submittedName>
        <fullName evidence="6">D-glycerate dehydrogenase</fullName>
    </submittedName>
</protein>
<evidence type="ECO:0000313" key="7">
    <source>
        <dbReference type="Proteomes" id="UP001139494"/>
    </source>
</evidence>
<keyword evidence="7" id="KW-1185">Reference proteome</keyword>
<evidence type="ECO:0000313" key="6">
    <source>
        <dbReference type="EMBL" id="MCQ4332948.1"/>
    </source>
</evidence>
<dbReference type="GO" id="GO:0005829">
    <property type="term" value="C:cytosol"/>
    <property type="evidence" value="ECO:0007669"/>
    <property type="project" value="TreeGrafter"/>
</dbReference>
<keyword evidence="1 3" id="KW-0560">Oxidoreductase</keyword>
<evidence type="ECO:0000259" key="5">
    <source>
        <dbReference type="Pfam" id="PF02826"/>
    </source>
</evidence>
<dbReference type="Pfam" id="PF02826">
    <property type="entry name" value="2-Hacid_dh_C"/>
    <property type="match status" value="1"/>
</dbReference>
<dbReference type="FunFam" id="3.40.50.720:FF:000462">
    <property type="entry name" value="Glyoxylate reductase (NADP+)"/>
    <property type="match status" value="1"/>
</dbReference>
<dbReference type="Pfam" id="PF00389">
    <property type="entry name" value="2-Hacid_dh"/>
    <property type="match status" value="1"/>
</dbReference>
<dbReference type="SUPFAM" id="SSF52283">
    <property type="entry name" value="Formate/glycerate dehydrogenase catalytic domain-like"/>
    <property type="match status" value="1"/>
</dbReference>
<evidence type="ECO:0000256" key="1">
    <source>
        <dbReference type="ARBA" id="ARBA00023002"/>
    </source>
</evidence>
<dbReference type="RefSeq" id="WP_256028907.1">
    <property type="nucleotide sequence ID" value="NZ_JAHLKM010000004.1"/>
</dbReference>
<sequence>MSEEPVVYLTREIPQDGLDLLEEHCEVHVWPDPVEPPHDHLVDRLAELEADALYCNVADTVDEAVLDASPNLRAIGTISVGYDHIDLEAARERGITVGHTPGVLAETTADLGWALLMAGARRIVEAHGDVRDGEWETWGPTVLLGRDVHEATLGIVGLGRIGTEFARRAAGFDMDVLYSHTGVNEAAEADLAEYGIDAEYCELEELLDRAGFVSLHVPLFEDTYHMIGEAELRRMDEEAVLVNTARGEVIDADALVEALEGDWIRHAALDVTDPEPIDPDHPLMDYAPEKLTVTPHIGSASTETRSEMAVMTAENVLAGLRGETPPYSAFEDAGIK</sequence>
<dbReference type="SUPFAM" id="SSF51735">
    <property type="entry name" value="NAD(P)-binding Rossmann-fold domains"/>
    <property type="match status" value="1"/>
</dbReference>
<organism evidence="6 7">
    <name type="scientific">Natronomonas aquatica</name>
    <dbReference type="NCBI Taxonomy" id="2841590"/>
    <lineage>
        <taxon>Archaea</taxon>
        <taxon>Methanobacteriati</taxon>
        <taxon>Methanobacteriota</taxon>
        <taxon>Stenosarchaea group</taxon>
        <taxon>Halobacteria</taxon>
        <taxon>Halobacteriales</taxon>
        <taxon>Natronomonadaceae</taxon>
        <taxon>Natronomonas</taxon>
    </lineage>
</organism>
<proteinExistence type="inferred from homology"/>
<evidence type="ECO:0000256" key="2">
    <source>
        <dbReference type="ARBA" id="ARBA00023027"/>
    </source>
</evidence>
<dbReference type="InterPro" id="IPR036291">
    <property type="entry name" value="NAD(P)-bd_dom_sf"/>
</dbReference>
<keyword evidence="2" id="KW-0520">NAD</keyword>
<dbReference type="CDD" id="cd05301">
    <property type="entry name" value="GDH"/>
    <property type="match status" value="1"/>
</dbReference>
<dbReference type="GO" id="GO:0030267">
    <property type="term" value="F:glyoxylate reductase (NADPH) activity"/>
    <property type="evidence" value="ECO:0007669"/>
    <property type="project" value="TreeGrafter"/>
</dbReference>
<dbReference type="PANTHER" id="PTHR10996:SF178">
    <property type="entry name" value="2-HYDROXYACID DEHYDROGENASE YGL185C-RELATED"/>
    <property type="match status" value="1"/>
</dbReference>
<dbReference type="InterPro" id="IPR006139">
    <property type="entry name" value="D-isomer_2_OHA_DH_cat_dom"/>
</dbReference>
<dbReference type="PANTHER" id="PTHR10996">
    <property type="entry name" value="2-HYDROXYACID DEHYDROGENASE-RELATED"/>
    <property type="match status" value="1"/>
</dbReference>
<dbReference type="GO" id="GO:0051287">
    <property type="term" value="F:NAD binding"/>
    <property type="evidence" value="ECO:0007669"/>
    <property type="project" value="InterPro"/>
</dbReference>
<gene>
    <name evidence="6" type="ORF">KM295_05430</name>
</gene>
<dbReference type="Proteomes" id="UP001139494">
    <property type="component" value="Unassembled WGS sequence"/>
</dbReference>
<accession>A0A9R1CQ26</accession>
<comment type="caution">
    <text evidence="6">The sequence shown here is derived from an EMBL/GenBank/DDBJ whole genome shotgun (WGS) entry which is preliminary data.</text>
</comment>
<dbReference type="InterPro" id="IPR050223">
    <property type="entry name" value="D-isomer_2-hydroxyacid_DH"/>
</dbReference>
<comment type="similarity">
    <text evidence="3">Belongs to the D-isomer specific 2-hydroxyacid dehydrogenase family.</text>
</comment>
<dbReference type="EMBL" id="JAHLKM010000004">
    <property type="protein sequence ID" value="MCQ4332948.1"/>
    <property type="molecule type" value="Genomic_DNA"/>
</dbReference>
<dbReference type="InterPro" id="IPR006140">
    <property type="entry name" value="D-isomer_DH_NAD-bd"/>
</dbReference>